<evidence type="ECO:0000313" key="5">
    <source>
        <dbReference type="Proteomes" id="UP000780768"/>
    </source>
</evidence>
<evidence type="ECO:0000313" key="4">
    <source>
        <dbReference type="EMBL" id="HJF84988.1"/>
    </source>
</evidence>
<reference evidence="4" key="1">
    <citation type="journal article" date="2021" name="PeerJ">
        <title>Extensive microbial diversity within the chicken gut microbiome revealed by metagenomics and culture.</title>
        <authorList>
            <person name="Gilroy R."/>
            <person name="Ravi A."/>
            <person name="Getino M."/>
            <person name="Pursley I."/>
            <person name="Horton D.L."/>
            <person name="Alikhan N.F."/>
            <person name="Baker D."/>
            <person name="Gharbi K."/>
            <person name="Hall N."/>
            <person name="Watson M."/>
            <person name="Adriaenssens E.M."/>
            <person name="Foster-Nyarko E."/>
            <person name="Jarju S."/>
            <person name="Secka A."/>
            <person name="Antonio M."/>
            <person name="Oren A."/>
            <person name="Chaudhuri R.R."/>
            <person name="La Ragione R."/>
            <person name="Hildebrand F."/>
            <person name="Pallen M.J."/>
        </authorList>
    </citation>
    <scope>NUCLEOTIDE SEQUENCE</scope>
    <source>
        <strain evidence="4">7318</strain>
    </source>
</reference>
<dbReference type="Proteomes" id="UP000780768">
    <property type="component" value="Unassembled WGS sequence"/>
</dbReference>
<dbReference type="InterPro" id="IPR000836">
    <property type="entry name" value="PRTase_dom"/>
</dbReference>
<gene>
    <name evidence="4" type="ORF">K8V65_04945</name>
</gene>
<dbReference type="EMBL" id="DYVR01000133">
    <property type="protein sequence ID" value="HJF84988.1"/>
    <property type="molecule type" value="Genomic_DNA"/>
</dbReference>
<feature type="domain" description="Double zinc ribbon" evidence="3">
    <location>
        <begin position="9"/>
        <end position="39"/>
    </location>
</feature>
<dbReference type="Pfam" id="PF00156">
    <property type="entry name" value="Pribosyltran"/>
    <property type="match status" value="1"/>
</dbReference>
<dbReference type="InterPro" id="IPR044005">
    <property type="entry name" value="DZR_2"/>
</dbReference>
<dbReference type="Pfam" id="PF18912">
    <property type="entry name" value="DZR_2"/>
    <property type="match status" value="1"/>
</dbReference>
<reference evidence="4" key="2">
    <citation type="submission" date="2021-09" db="EMBL/GenBank/DDBJ databases">
        <authorList>
            <person name="Gilroy R."/>
        </authorList>
    </citation>
    <scope>NUCLEOTIDE SEQUENCE</scope>
    <source>
        <strain evidence="4">7318</strain>
    </source>
</reference>
<feature type="domain" description="Phosphoribosyltransferase" evidence="2">
    <location>
        <begin position="154"/>
        <end position="219"/>
    </location>
</feature>
<dbReference type="CDD" id="cd06223">
    <property type="entry name" value="PRTases_typeI"/>
    <property type="match status" value="1"/>
</dbReference>
<dbReference type="SUPFAM" id="SSF53271">
    <property type="entry name" value="PRTase-like"/>
    <property type="match status" value="1"/>
</dbReference>
<sequence>MLNAIYEAVIQFLFPPRCPSCRAYVEKEGQWCESCLSEILRNKNLAYDAEVRRYISPIVAIGKYDKGLKDLIHELKYQNDFAALPYIYTVLDRLDDEWQQFFADFDYVIPVPLHAEKLKRRGFNQVDRIFSPWAKAHGLHYADILIRTKKTKSQYSLNPSERSINLHAAFALKKDISVANAKCLLLDDIFTTGSTLKNCAKVLKEHGAHSVSGLVLASNADD</sequence>
<protein>
    <submittedName>
        <fullName evidence="4">ComF family protein</fullName>
    </submittedName>
</protein>
<dbReference type="InterPro" id="IPR029057">
    <property type="entry name" value="PRTase-like"/>
</dbReference>
<evidence type="ECO:0000259" key="3">
    <source>
        <dbReference type="Pfam" id="PF18912"/>
    </source>
</evidence>
<name>A0A921L7S2_9FIRM</name>
<dbReference type="InterPro" id="IPR051910">
    <property type="entry name" value="ComF/GntX_DNA_util-trans"/>
</dbReference>
<dbReference type="AlphaFoldDB" id="A0A921L7S2"/>
<comment type="caution">
    <text evidence="4">The sequence shown here is derived from an EMBL/GenBank/DDBJ whole genome shotgun (WGS) entry which is preliminary data.</text>
</comment>
<dbReference type="PANTHER" id="PTHR47505:SF1">
    <property type="entry name" value="DNA UTILIZATION PROTEIN YHGH"/>
    <property type="match status" value="1"/>
</dbReference>
<accession>A0A921L7S2</accession>
<evidence type="ECO:0000256" key="1">
    <source>
        <dbReference type="ARBA" id="ARBA00008007"/>
    </source>
</evidence>
<dbReference type="PANTHER" id="PTHR47505">
    <property type="entry name" value="DNA UTILIZATION PROTEIN YHGH"/>
    <property type="match status" value="1"/>
</dbReference>
<comment type="similarity">
    <text evidence="1">Belongs to the ComF/GntX family.</text>
</comment>
<evidence type="ECO:0000259" key="2">
    <source>
        <dbReference type="Pfam" id="PF00156"/>
    </source>
</evidence>
<proteinExistence type="inferred from homology"/>
<dbReference type="Gene3D" id="3.40.50.2020">
    <property type="match status" value="1"/>
</dbReference>
<organism evidence="4 5">
    <name type="scientific">Megamonas hypermegale</name>
    <dbReference type="NCBI Taxonomy" id="158847"/>
    <lineage>
        <taxon>Bacteria</taxon>
        <taxon>Bacillati</taxon>
        <taxon>Bacillota</taxon>
        <taxon>Negativicutes</taxon>
        <taxon>Selenomonadales</taxon>
        <taxon>Selenomonadaceae</taxon>
        <taxon>Megamonas</taxon>
    </lineage>
</organism>